<proteinExistence type="predicted"/>
<protein>
    <submittedName>
        <fullName evidence="3">Uncharacterized protein</fullName>
    </submittedName>
</protein>
<dbReference type="AlphaFoldDB" id="A0A078BAU7"/>
<sequence>MVDARKNYDNSLDEEEGNMMMLKNYYQYQSDHRQQQRQQLDKQIGHLVKQVDQGSHKLLKSYKAETAREDRLIEPLRVDMQQVLQKGVVNTLDRRGPYKNKDEKIKRCNSFIQTLQNNQAYFNYKRGQLILPGKTNLTKQQNAQDKYETIKKIVMEKINQHTIAQQPVPPKINLNFYQKNQALHNKNSNNQSNPNLDHKPLVPIPHHNDSDDDENEDQLAQHVVNPLSPAVLLAEDRELQQMKKQMATLSLKNRQFYKQVNMDQHNSQKKKLNQMKRDLVRLDKQHLKDQLSTIRRVHTQCIQFKRNKELQMFMQSTFKNEEGGAQSQEEKEQKQVQENMKKVFEEAKELLDKQLREEQKKRQKQNLTAQQQQLNQTQQNRSQLRPQSAMMQRNKSMIIQQREMGVSQIGGGQTHRVMQSSLVNKKNKRAEQTLKQVLVMTGDLIELQKAKELDYEKFVNQSYSKNDVIRSKPNESLYKIKRPTTSQPKLKKDYGIQFVAPSQMQKYNKDQMFNELSDNAKVTVQNVEQVIEYAKPKYGFTKYQTDSSNRDQTTASTNYGGLYESVTEKKTQTQTIRESLVVSPRKFHQDQAVKQIQMMMQQQQQPSPSPNKSIAKTEQLSSSKKRPQTARVDSFFEHSKNSRTLIRNRSSRGHFQQVPLIQTLQRPQSTYLSRRNPVDANINMSPGVCTGTGVEGPDEDFMKPQMMMQSQSVGNISLHQLQTQHRVKIMDTSQNQKSQISKMATQAVQMKGYEKFDDEFDTRYLDPTPQVNLVKVDKDFKTLMQTLSQSKFTHTQRMTKTILSNLHEIEKQNKKQIEAKQKYEEWKKARGVLNQTAK</sequence>
<dbReference type="Proteomes" id="UP000039865">
    <property type="component" value="Unassembled WGS sequence"/>
</dbReference>
<keyword evidence="1" id="KW-0175">Coiled coil</keyword>
<dbReference type="InParanoid" id="A0A078BAU7"/>
<dbReference type="EMBL" id="CCKQ01019316">
    <property type="protein sequence ID" value="CDW91336.1"/>
    <property type="molecule type" value="Genomic_DNA"/>
</dbReference>
<feature type="compositionally biased region" description="Low complexity" evidence="2">
    <location>
        <begin position="365"/>
        <end position="385"/>
    </location>
</feature>
<organism evidence="3 4">
    <name type="scientific">Stylonychia lemnae</name>
    <name type="common">Ciliate</name>
    <dbReference type="NCBI Taxonomy" id="5949"/>
    <lineage>
        <taxon>Eukaryota</taxon>
        <taxon>Sar</taxon>
        <taxon>Alveolata</taxon>
        <taxon>Ciliophora</taxon>
        <taxon>Intramacronucleata</taxon>
        <taxon>Spirotrichea</taxon>
        <taxon>Stichotrichia</taxon>
        <taxon>Sporadotrichida</taxon>
        <taxon>Oxytrichidae</taxon>
        <taxon>Stylonychinae</taxon>
        <taxon>Stylonychia</taxon>
    </lineage>
</organism>
<reference evidence="3 4" key="1">
    <citation type="submission" date="2014-06" db="EMBL/GenBank/DDBJ databases">
        <authorList>
            <person name="Swart Estienne"/>
        </authorList>
    </citation>
    <scope>NUCLEOTIDE SEQUENCE [LARGE SCALE GENOMIC DNA]</scope>
    <source>
        <strain evidence="3 4">130c</strain>
    </source>
</reference>
<accession>A0A078BAU7</accession>
<evidence type="ECO:0000313" key="3">
    <source>
        <dbReference type="EMBL" id="CDW91336.1"/>
    </source>
</evidence>
<gene>
    <name evidence="3" type="primary">Contig12799.g13658</name>
    <name evidence="3" type="ORF">STYLEM_20490</name>
</gene>
<feature type="region of interest" description="Disordered" evidence="2">
    <location>
        <begin position="357"/>
        <end position="391"/>
    </location>
</feature>
<feature type="region of interest" description="Disordered" evidence="2">
    <location>
        <begin position="184"/>
        <end position="218"/>
    </location>
</feature>
<name>A0A078BAU7_STYLE</name>
<feature type="region of interest" description="Disordered" evidence="2">
    <location>
        <begin position="597"/>
        <end position="652"/>
    </location>
</feature>
<evidence type="ECO:0000313" key="4">
    <source>
        <dbReference type="Proteomes" id="UP000039865"/>
    </source>
</evidence>
<feature type="compositionally biased region" description="Polar residues" evidence="2">
    <location>
        <begin position="610"/>
        <end position="622"/>
    </location>
</feature>
<evidence type="ECO:0000256" key="1">
    <source>
        <dbReference type="SAM" id="Coils"/>
    </source>
</evidence>
<evidence type="ECO:0000256" key="2">
    <source>
        <dbReference type="SAM" id="MobiDB-lite"/>
    </source>
</evidence>
<feature type="coiled-coil region" evidence="1">
    <location>
        <begin position="232"/>
        <end position="285"/>
    </location>
</feature>
<keyword evidence="4" id="KW-1185">Reference proteome</keyword>
<feature type="compositionally biased region" description="Low complexity" evidence="2">
    <location>
        <begin position="185"/>
        <end position="195"/>
    </location>
</feature>